<dbReference type="AlphaFoldDB" id="A0A3B0VRX5"/>
<organism evidence="1">
    <name type="scientific">hydrothermal vent metagenome</name>
    <dbReference type="NCBI Taxonomy" id="652676"/>
    <lineage>
        <taxon>unclassified sequences</taxon>
        <taxon>metagenomes</taxon>
        <taxon>ecological metagenomes</taxon>
    </lineage>
</organism>
<sequence>MNYGRFPLSTIRLSSRKRKQLLNTGQDVGGKPESLYKYDRIGNRLRKRTLSKEGIKMNETTASQNIVIRTGRGLTIAGTRITLYSIMDYVKQEWPPKLIKDLFDLTDQQISGVLAYIEANRDQVESEYQIVLQKAEKNRRYWTEYNREHLEKVAAMPHKPEHEEIWKKLRARQAKLETT</sequence>
<dbReference type="EMBL" id="UOEU01000758">
    <property type="protein sequence ID" value="VAW39659.1"/>
    <property type="molecule type" value="Genomic_DNA"/>
</dbReference>
<dbReference type="Gene3D" id="1.10.10.10">
    <property type="entry name" value="Winged helix-like DNA-binding domain superfamily/Winged helix DNA-binding domain"/>
    <property type="match status" value="1"/>
</dbReference>
<dbReference type="InterPro" id="IPR007367">
    <property type="entry name" value="DUF433"/>
</dbReference>
<protein>
    <recommendedName>
        <fullName evidence="2">DUF433 domain-containing protein</fullName>
    </recommendedName>
</protein>
<dbReference type="InterPro" id="IPR009057">
    <property type="entry name" value="Homeodomain-like_sf"/>
</dbReference>
<dbReference type="Pfam" id="PF04255">
    <property type="entry name" value="DUF433"/>
    <property type="match status" value="1"/>
</dbReference>
<dbReference type="SUPFAM" id="SSF46689">
    <property type="entry name" value="Homeodomain-like"/>
    <property type="match status" value="1"/>
</dbReference>
<reference evidence="1" key="1">
    <citation type="submission" date="2018-06" db="EMBL/GenBank/DDBJ databases">
        <authorList>
            <person name="Zhirakovskaya E."/>
        </authorList>
    </citation>
    <scope>NUCLEOTIDE SEQUENCE</scope>
</reference>
<proteinExistence type="predicted"/>
<evidence type="ECO:0000313" key="1">
    <source>
        <dbReference type="EMBL" id="VAW39659.1"/>
    </source>
</evidence>
<evidence type="ECO:0008006" key="2">
    <source>
        <dbReference type="Google" id="ProtNLM"/>
    </source>
</evidence>
<gene>
    <name evidence="1" type="ORF">MNBD_CHLOROFLEXI01-440</name>
</gene>
<dbReference type="InterPro" id="IPR036388">
    <property type="entry name" value="WH-like_DNA-bd_sf"/>
</dbReference>
<accession>A0A3B0VRX5</accession>
<name>A0A3B0VRX5_9ZZZZ</name>